<keyword evidence="5" id="KW-0472">Membrane</keyword>
<organism evidence="6 7">
    <name type="scientific">Dehalobacter restrictus</name>
    <dbReference type="NCBI Taxonomy" id="55583"/>
    <lineage>
        <taxon>Bacteria</taxon>
        <taxon>Bacillati</taxon>
        <taxon>Bacillota</taxon>
        <taxon>Clostridia</taxon>
        <taxon>Eubacteriales</taxon>
        <taxon>Desulfitobacteriaceae</taxon>
        <taxon>Dehalobacter</taxon>
    </lineage>
</organism>
<keyword evidence="5" id="KW-0812">Transmembrane</keyword>
<proteinExistence type="inferred from homology"/>
<evidence type="ECO:0000256" key="3">
    <source>
        <dbReference type="RuleBase" id="RU000363"/>
    </source>
</evidence>
<dbReference type="InterPro" id="IPR002347">
    <property type="entry name" value="SDR_fam"/>
</dbReference>
<dbReference type="Proteomes" id="UP000430508">
    <property type="component" value="Chromosome"/>
</dbReference>
<feature type="transmembrane region" description="Helical" evidence="5">
    <location>
        <begin position="125"/>
        <end position="146"/>
    </location>
</feature>
<dbReference type="PRINTS" id="PR00080">
    <property type="entry name" value="SDRFAMILY"/>
</dbReference>
<comment type="similarity">
    <text evidence="1 3">Belongs to the short-chain dehydrogenases/reductases (SDR) family.</text>
</comment>
<keyword evidence="2" id="KW-0560">Oxidoreductase</keyword>
<keyword evidence="5" id="KW-1133">Transmembrane helix</keyword>
<evidence type="ECO:0000256" key="4">
    <source>
        <dbReference type="SAM" id="Coils"/>
    </source>
</evidence>
<evidence type="ECO:0000313" key="7">
    <source>
        <dbReference type="Proteomes" id="UP000430508"/>
    </source>
</evidence>
<dbReference type="PANTHER" id="PTHR44196:SF2">
    <property type="entry name" value="SHORT-CHAIN DEHYDROGENASE-RELATED"/>
    <property type="match status" value="1"/>
</dbReference>
<evidence type="ECO:0000256" key="1">
    <source>
        <dbReference type="ARBA" id="ARBA00006484"/>
    </source>
</evidence>
<dbReference type="Gene3D" id="3.40.50.720">
    <property type="entry name" value="NAD(P)-binding Rossmann-like Domain"/>
    <property type="match status" value="1"/>
</dbReference>
<feature type="coiled-coil region" evidence="4">
    <location>
        <begin position="27"/>
        <end position="54"/>
    </location>
</feature>
<evidence type="ECO:0000256" key="2">
    <source>
        <dbReference type="ARBA" id="ARBA00023002"/>
    </source>
</evidence>
<dbReference type="AlphaFoldDB" id="A0A857DJH4"/>
<keyword evidence="4" id="KW-0175">Coiled coil</keyword>
<name>A0A857DJH4_9FIRM</name>
<dbReference type="RefSeq" id="WP_019226075.1">
    <property type="nucleotide sequence ID" value="NZ_CP046996.1"/>
</dbReference>
<dbReference type="InterPro" id="IPR036291">
    <property type="entry name" value="NAD(P)-bd_dom_sf"/>
</dbReference>
<dbReference type="CDD" id="cd05233">
    <property type="entry name" value="SDR_c"/>
    <property type="match status" value="1"/>
</dbReference>
<dbReference type="GO" id="GO:0016020">
    <property type="term" value="C:membrane"/>
    <property type="evidence" value="ECO:0007669"/>
    <property type="project" value="TreeGrafter"/>
</dbReference>
<evidence type="ECO:0000256" key="5">
    <source>
        <dbReference type="SAM" id="Phobius"/>
    </source>
</evidence>
<evidence type="ECO:0000313" key="6">
    <source>
        <dbReference type="EMBL" id="QHA00642.1"/>
    </source>
</evidence>
<dbReference type="PRINTS" id="PR00081">
    <property type="entry name" value="GDHRDH"/>
</dbReference>
<dbReference type="Pfam" id="PF00106">
    <property type="entry name" value="adh_short"/>
    <property type="match status" value="1"/>
</dbReference>
<dbReference type="SUPFAM" id="SSF51735">
    <property type="entry name" value="NAD(P)-binding Rossmann-fold domains"/>
    <property type="match status" value="1"/>
</dbReference>
<dbReference type="EMBL" id="CP046996">
    <property type="protein sequence ID" value="QHA00642.1"/>
    <property type="molecule type" value="Genomic_DNA"/>
</dbReference>
<dbReference type="GO" id="GO:0016491">
    <property type="term" value="F:oxidoreductase activity"/>
    <property type="evidence" value="ECO:0007669"/>
    <property type="project" value="UniProtKB-KW"/>
</dbReference>
<protein>
    <submittedName>
        <fullName evidence="6">SDR family NAD(P)-dependent oxidoreductase</fullName>
    </submittedName>
</protein>
<sequence>MKALITGASSGIGRDIARVLSTKGYDLILVARRLDRLEELKKELSCNVQTISLDLTQEESCFRLYDLVKNQEIDMLINNAGFAVYGEFDQTDLTRELELIHTNIKAVHILMKLFLQDFKRRNRGYILNVASSAAFLPGPLMAAYYASKAYVLRLTEAVHKELQKTNSKVYVGVLCPGPVHTEFEQNAKITFGVKALDSPYVARYTVDRMLKHKRMIIPGILMKAAFALMKILPQKILLYFLYKLQKEKFV</sequence>
<dbReference type="PIRSF" id="PIRSF000126">
    <property type="entry name" value="11-beta-HSD1"/>
    <property type="match status" value="1"/>
</dbReference>
<gene>
    <name evidence="6" type="ORF">GQ588_08355</name>
</gene>
<feature type="transmembrane region" description="Helical" evidence="5">
    <location>
        <begin position="216"/>
        <end position="242"/>
    </location>
</feature>
<reference evidence="6 7" key="1">
    <citation type="submission" date="2019-12" db="EMBL/GenBank/DDBJ databases">
        <title>Sequence classification of anaerobic respiratory reductive dehalogenases: First we see many, then we see few.</title>
        <authorList>
            <person name="Molenda O."/>
            <person name="Puentes Jacome L.A."/>
            <person name="Cao X."/>
            <person name="Nesbo C.L."/>
            <person name="Tang S."/>
            <person name="Morson N."/>
            <person name="Patron J."/>
            <person name="Lomheim L."/>
            <person name="Wishart D.S."/>
            <person name="Edwards E.A."/>
        </authorList>
    </citation>
    <scope>NUCLEOTIDE SEQUENCE [LARGE SCALE GENOMIC DNA]</scope>
    <source>
        <strain evidence="6 7">12DCA</strain>
    </source>
</reference>
<accession>A0A857DJH4</accession>
<dbReference type="PANTHER" id="PTHR44196">
    <property type="entry name" value="DEHYDROGENASE/REDUCTASE SDR FAMILY MEMBER 7B"/>
    <property type="match status" value="1"/>
</dbReference>